<accession>A0A4P7MWH2</accession>
<evidence type="ECO:0000256" key="3">
    <source>
        <dbReference type="ARBA" id="ARBA00022741"/>
    </source>
</evidence>
<dbReference type="PANTHER" id="PTHR11136:SF5">
    <property type="entry name" value="FOLYLPOLYGLUTAMATE SYNTHASE, MITOCHONDRIAL"/>
    <property type="match status" value="1"/>
</dbReference>
<gene>
    <name evidence="5" type="ORF">PoMZ_10019</name>
</gene>
<evidence type="ECO:0000256" key="1">
    <source>
        <dbReference type="ARBA" id="ARBA00008276"/>
    </source>
</evidence>
<dbReference type="AlphaFoldDB" id="A0A4P7MWH2"/>
<evidence type="ECO:0000256" key="4">
    <source>
        <dbReference type="ARBA" id="ARBA00022840"/>
    </source>
</evidence>
<protein>
    <recommendedName>
        <fullName evidence="7">Folylpolyglutamate synthase</fullName>
    </recommendedName>
</protein>
<dbReference type="EMBL" id="CP034204">
    <property type="protein sequence ID" value="QBZ54323.1"/>
    <property type="molecule type" value="Genomic_DNA"/>
</dbReference>
<evidence type="ECO:0008006" key="7">
    <source>
        <dbReference type="Google" id="ProtNLM"/>
    </source>
</evidence>
<dbReference type="PANTHER" id="PTHR11136">
    <property type="entry name" value="FOLYLPOLYGLUTAMATE SYNTHASE-RELATED"/>
    <property type="match status" value="1"/>
</dbReference>
<dbReference type="GO" id="GO:0005524">
    <property type="term" value="F:ATP binding"/>
    <property type="evidence" value="ECO:0007669"/>
    <property type="project" value="UniProtKB-KW"/>
</dbReference>
<evidence type="ECO:0000313" key="5">
    <source>
        <dbReference type="EMBL" id="QBZ54323.1"/>
    </source>
</evidence>
<evidence type="ECO:0000256" key="2">
    <source>
        <dbReference type="ARBA" id="ARBA00022598"/>
    </source>
</evidence>
<comment type="similarity">
    <text evidence="1">Belongs to the folylpolyglutamate synthase family.</text>
</comment>
<organism evidence="5 6">
    <name type="scientific">Pyricularia oryzae</name>
    <name type="common">Rice blast fungus</name>
    <name type="synonym">Magnaporthe oryzae</name>
    <dbReference type="NCBI Taxonomy" id="318829"/>
    <lineage>
        <taxon>Eukaryota</taxon>
        <taxon>Fungi</taxon>
        <taxon>Dikarya</taxon>
        <taxon>Ascomycota</taxon>
        <taxon>Pezizomycotina</taxon>
        <taxon>Sordariomycetes</taxon>
        <taxon>Sordariomycetidae</taxon>
        <taxon>Magnaporthales</taxon>
        <taxon>Pyriculariaceae</taxon>
        <taxon>Pyricularia</taxon>
    </lineage>
</organism>
<dbReference type="Gene3D" id="3.40.1190.10">
    <property type="entry name" value="Mur-like, catalytic domain"/>
    <property type="match status" value="1"/>
</dbReference>
<name>A0A4P7MWH2_PYROR</name>
<dbReference type="InterPro" id="IPR001645">
    <property type="entry name" value="Folylpolyglutamate_synth"/>
</dbReference>
<dbReference type="InterPro" id="IPR036565">
    <property type="entry name" value="Mur-like_cat_sf"/>
</dbReference>
<evidence type="ECO:0000313" key="6">
    <source>
        <dbReference type="Proteomes" id="UP000294847"/>
    </source>
</evidence>
<dbReference type="GO" id="GO:0004326">
    <property type="term" value="F:tetrahydrofolylpolyglutamate synthase activity"/>
    <property type="evidence" value="ECO:0007669"/>
    <property type="project" value="InterPro"/>
</dbReference>
<sequence length="566" mass="62957">MLFANFDMFDLPSLSSRFRFSLTINSMVCGGMGQFGNHGRAVQELLSRGLQVVSLYRKLFAQCRGYGLRSARLEWVAQMLFVSSSLAANLCKRNMMPAFHPAKCGKGGRIMREWNGSCKYYSSMCKRFDFIHVTGTKGKGSTCAWTDALLRSHFRSNGIPGKVGLFTSPHLTSERERIRTDFVPVSEAIFAERFFHVWNTLLQDANGDEEKMPRYFQLLTLLSVDIFNHTGTKVGIYEVNIGGRWDSTNCWDDTVVCGFNTIGLDHTPKLGRTIPEIARNKAGIMKPGCLAFSVPQTPEVREQLEKESNLVGCPLVFTNDRPSRVPDTDRPELLLEPVRNNFALAIELADAYLKSCLNSRLSDEDIIGAVHIYDWPGRFQMVEDPGTRTRFYLDSPANSLSIPVSLDWFITQVQHHASVALSTPSKPRQPTRILIFGHDSTHRDASTVARAIANHCYELKFAFDKIILTSHKHPVNGLVLFGKQRASETMGVWEEMYGSPVVSFAESVEDALESCSPINDLGSHMLIAGHTDLVSSALPVLITGVKLKLNKLTSYNGTSGGSGARL</sequence>
<dbReference type="GO" id="GO:0005739">
    <property type="term" value="C:mitochondrion"/>
    <property type="evidence" value="ECO:0007669"/>
    <property type="project" value="TreeGrafter"/>
</dbReference>
<keyword evidence="3" id="KW-0547">Nucleotide-binding</keyword>
<proteinExistence type="inferred from homology"/>
<keyword evidence="2" id="KW-0436">Ligase</keyword>
<reference evidence="5 6" key="1">
    <citation type="journal article" date="2019" name="Mol. Biol. Evol.">
        <title>Blast fungal genomes show frequent chromosomal changes, gene gains and losses, and effector gene turnover.</title>
        <authorList>
            <person name="Gomez Luciano L.B."/>
            <person name="Jason Tsai I."/>
            <person name="Chuma I."/>
            <person name="Tosa Y."/>
            <person name="Chen Y.H."/>
            <person name="Li J.Y."/>
            <person name="Li M.Y."/>
            <person name="Jade Lu M.Y."/>
            <person name="Nakayashiki H."/>
            <person name="Li W.H."/>
        </authorList>
    </citation>
    <scope>NUCLEOTIDE SEQUENCE [LARGE SCALE GENOMIC DNA]</scope>
    <source>
        <strain evidence="5">MZ5-1-6</strain>
    </source>
</reference>
<dbReference type="SUPFAM" id="SSF53623">
    <property type="entry name" value="MurD-like peptide ligases, catalytic domain"/>
    <property type="match status" value="1"/>
</dbReference>
<keyword evidence="4" id="KW-0067">ATP-binding</keyword>
<dbReference type="NCBIfam" id="TIGR01499">
    <property type="entry name" value="folC"/>
    <property type="match status" value="1"/>
</dbReference>
<dbReference type="Proteomes" id="UP000294847">
    <property type="component" value="Chromosome 1"/>
</dbReference>
<dbReference type="GO" id="GO:0005829">
    <property type="term" value="C:cytosol"/>
    <property type="evidence" value="ECO:0007669"/>
    <property type="project" value="TreeGrafter"/>
</dbReference>